<evidence type="ECO:0000313" key="2">
    <source>
        <dbReference type="EMBL" id="QSG05577.1"/>
    </source>
</evidence>
<proteinExistence type="predicted"/>
<keyword evidence="1" id="KW-0472">Membrane</keyword>
<feature type="transmembrane region" description="Helical" evidence="1">
    <location>
        <begin position="30"/>
        <end position="54"/>
    </location>
</feature>
<dbReference type="RefSeq" id="WP_229115402.1">
    <property type="nucleotide sequence ID" value="NZ_CP064787.1"/>
</dbReference>
<keyword evidence="1" id="KW-1133">Transmembrane helix</keyword>
<reference evidence="2" key="1">
    <citation type="submission" date="2020-11" db="EMBL/GenBank/DDBJ databases">
        <title>Carbohydrate-dependent, anaerobic sulfur respiration: A novel catabolism in halophilic archaea.</title>
        <authorList>
            <person name="Sorokin D.Y."/>
            <person name="Messina E."/>
            <person name="Smedile F."/>
            <person name="La Cono V."/>
            <person name="Hallsworth J.E."/>
            <person name="Yakimov M.M."/>
        </authorList>
    </citation>
    <scope>NUCLEOTIDE SEQUENCE</scope>
    <source>
        <strain evidence="2">HSR12-1</strain>
    </source>
</reference>
<evidence type="ECO:0000313" key="3">
    <source>
        <dbReference type="Proteomes" id="UP000663525"/>
    </source>
</evidence>
<name>A0A897MYN5_9EURY</name>
<dbReference type="EMBL" id="CP064787">
    <property type="protein sequence ID" value="QSG05577.1"/>
    <property type="molecule type" value="Genomic_DNA"/>
</dbReference>
<dbReference type="Pfam" id="PF24431">
    <property type="entry name" value="DUF7554"/>
    <property type="match status" value="1"/>
</dbReference>
<dbReference type="GeneID" id="68854843"/>
<dbReference type="InterPro" id="IPR055976">
    <property type="entry name" value="DUF7554"/>
</dbReference>
<dbReference type="Proteomes" id="UP000663525">
    <property type="component" value="Chromosome"/>
</dbReference>
<feature type="transmembrane region" description="Helical" evidence="1">
    <location>
        <begin position="6"/>
        <end position="23"/>
    </location>
</feature>
<gene>
    <name evidence="2" type="ORF">HSR121_1231</name>
</gene>
<accession>A0A897MYN5</accession>
<keyword evidence="1" id="KW-0812">Transmembrane</keyword>
<dbReference type="AlphaFoldDB" id="A0A897MYN5"/>
<sequence>MDADDLLKIVLVLVVVWLLLEIVGEFLNILAWLLGPFQPLLALVIVVLIVLWLLDRL</sequence>
<protein>
    <submittedName>
        <fullName evidence="2">Putative membrane protein</fullName>
    </submittedName>
</protein>
<organism evidence="2 3">
    <name type="scientific">Halapricum desulfuricans</name>
    <dbReference type="NCBI Taxonomy" id="2841257"/>
    <lineage>
        <taxon>Archaea</taxon>
        <taxon>Methanobacteriati</taxon>
        <taxon>Methanobacteriota</taxon>
        <taxon>Stenosarchaea group</taxon>
        <taxon>Halobacteria</taxon>
        <taxon>Halobacteriales</taxon>
        <taxon>Haloarculaceae</taxon>
        <taxon>Halapricum</taxon>
    </lineage>
</organism>
<evidence type="ECO:0000256" key="1">
    <source>
        <dbReference type="SAM" id="Phobius"/>
    </source>
</evidence>